<feature type="region of interest" description="Disordered" evidence="3">
    <location>
        <begin position="541"/>
        <end position="648"/>
    </location>
</feature>
<dbReference type="PANTHER" id="PTHR11081">
    <property type="entry name" value="FLAP ENDONUCLEASE FAMILY MEMBER"/>
    <property type="match status" value="1"/>
</dbReference>
<evidence type="ECO:0000256" key="1">
    <source>
        <dbReference type="ARBA" id="ARBA00022722"/>
    </source>
</evidence>
<accession>S8F6N3</accession>
<feature type="compositionally biased region" description="Low complexity" evidence="3">
    <location>
        <begin position="694"/>
        <end position="714"/>
    </location>
</feature>
<dbReference type="PANTHER" id="PTHR11081:SF75">
    <property type="entry name" value="ENDONUCLEASE, PUTATIVE (AFU_ORTHOLOGUE AFUA_3G13260)-RELATED"/>
    <property type="match status" value="1"/>
</dbReference>
<dbReference type="Pfam" id="PF00867">
    <property type="entry name" value="XPG_I"/>
    <property type="match status" value="1"/>
</dbReference>
<name>S8F6N3_FOMSC</name>
<feature type="region of interest" description="Disordered" evidence="3">
    <location>
        <begin position="897"/>
        <end position="917"/>
    </location>
</feature>
<reference evidence="6 7" key="1">
    <citation type="journal article" date="2012" name="Science">
        <title>The Paleozoic origin of enzymatic lignin decomposition reconstructed from 31 fungal genomes.</title>
        <authorList>
            <person name="Floudas D."/>
            <person name="Binder M."/>
            <person name="Riley R."/>
            <person name="Barry K."/>
            <person name="Blanchette R.A."/>
            <person name="Henrissat B."/>
            <person name="Martinez A.T."/>
            <person name="Otillar R."/>
            <person name="Spatafora J.W."/>
            <person name="Yadav J.S."/>
            <person name="Aerts A."/>
            <person name="Benoit I."/>
            <person name="Boyd A."/>
            <person name="Carlson A."/>
            <person name="Copeland A."/>
            <person name="Coutinho P.M."/>
            <person name="de Vries R.P."/>
            <person name="Ferreira P."/>
            <person name="Findley K."/>
            <person name="Foster B."/>
            <person name="Gaskell J."/>
            <person name="Glotzer D."/>
            <person name="Gorecki P."/>
            <person name="Heitman J."/>
            <person name="Hesse C."/>
            <person name="Hori C."/>
            <person name="Igarashi K."/>
            <person name="Jurgens J.A."/>
            <person name="Kallen N."/>
            <person name="Kersten P."/>
            <person name="Kohler A."/>
            <person name="Kuees U."/>
            <person name="Kumar T.K.A."/>
            <person name="Kuo A."/>
            <person name="LaButti K."/>
            <person name="Larrondo L.F."/>
            <person name="Lindquist E."/>
            <person name="Ling A."/>
            <person name="Lombard V."/>
            <person name="Lucas S."/>
            <person name="Lundell T."/>
            <person name="Martin R."/>
            <person name="McLaughlin D.J."/>
            <person name="Morgenstern I."/>
            <person name="Morin E."/>
            <person name="Murat C."/>
            <person name="Nagy L.G."/>
            <person name="Nolan M."/>
            <person name="Ohm R.A."/>
            <person name="Patyshakuliyeva A."/>
            <person name="Rokas A."/>
            <person name="Ruiz-Duenas F.J."/>
            <person name="Sabat G."/>
            <person name="Salamov A."/>
            <person name="Samejima M."/>
            <person name="Schmutz J."/>
            <person name="Slot J.C."/>
            <person name="St John F."/>
            <person name="Stenlid J."/>
            <person name="Sun H."/>
            <person name="Sun S."/>
            <person name="Syed K."/>
            <person name="Tsang A."/>
            <person name="Wiebenga A."/>
            <person name="Young D."/>
            <person name="Pisabarro A."/>
            <person name="Eastwood D.C."/>
            <person name="Martin F."/>
            <person name="Cullen D."/>
            <person name="Grigoriev I.V."/>
            <person name="Hibbett D.S."/>
        </authorList>
    </citation>
    <scope>NUCLEOTIDE SEQUENCE</scope>
    <source>
        <strain evidence="7">FP-58527</strain>
    </source>
</reference>
<feature type="compositionally biased region" description="Basic and acidic residues" evidence="3">
    <location>
        <begin position="778"/>
        <end position="788"/>
    </location>
</feature>
<proteinExistence type="predicted"/>
<dbReference type="Proteomes" id="UP000015241">
    <property type="component" value="Unassembled WGS sequence"/>
</dbReference>
<feature type="domain" description="XPG N-terminal" evidence="5">
    <location>
        <begin position="1"/>
        <end position="101"/>
    </location>
</feature>
<dbReference type="CDD" id="cd09906">
    <property type="entry name" value="H3TH_YEN1"/>
    <property type="match status" value="1"/>
</dbReference>
<feature type="compositionally biased region" description="Acidic residues" evidence="3">
    <location>
        <begin position="585"/>
        <end position="595"/>
    </location>
</feature>
<evidence type="ECO:0000313" key="7">
    <source>
        <dbReference type="Proteomes" id="UP000015241"/>
    </source>
</evidence>
<organism evidence="6 7">
    <name type="scientific">Fomitopsis schrenkii</name>
    <name type="common">Brown rot fungus</name>
    <dbReference type="NCBI Taxonomy" id="2126942"/>
    <lineage>
        <taxon>Eukaryota</taxon>
        <taxon>Fungi</taxon>
        <taxon>Dikarya</taxon>
        <taxon>Basidiomycota</taxon>
        <taxon>Agaricomycotina</taxon>
        <taxon>Agaricomycetes</taxon>
        <taxon>Polyporales</taxon>
        <taxon>Fomitopsis</taxon>
    </lineage>
</organism>
<evidence type="ECO:0000313" key="6">
    <source>
        <dbReference type="EMBL" id="EPS97310.1"/>
    </source>
</evidence>
<feature type="domain" description="XPG-I" evidence="4">
    <location>
        <begin position="113"/>
        <end position="178"/>
    </location>
</feature>
<feature type="compositionally biased region" description="Polar residues" evidence="3">
    <location>
        <begin position="403"/>
        <end position="412"/>
    </location>
</feature>
<dbReference type="InterPro" id="IPR036279">
    <property type="entry name" value="5-3_exonuclease_C_sf"/>
</dbReference>
<evidence type="ECO:0000256" key="2">
    <source>
        <dbReference type="ARBA" id="ARBA00022801"/>
    </source>
</evidence>
<dbReference type="EMBL" id="KE504177">
    <property type="protein sequence ID" value="EPS97310.1"/>
    <property type="molecule type" value="Genomic_DNA"/>
</dbReference>
<feature type="compositionally biased region" description="Low complexity" evidence="3">
    <location>
        <begin position="811"/>
        <end position="820"/>
    </location>
</feature>
<dbReference type="eggNOG" id="KOG2519">
    <property type="taxonomic scope" value="Eukaryota"/>
</dbReference>
<dbReference type="PRINTS" id="PR00853">
    <property type="entry name" value="XPGRADSUPER"/>
</dbReference>
<feature type="compositionally biased region" description="Low complexity" evidence="3">
    <location>
        <begin position="828"/>
        <end position="850"/>
    </location>
</feature>
<keyword evidence="2" id="KW-0378">Hydrolase</keyword>
<dbReference type="AlphaFoldDB" id="S8F6N3"/>
<dbReference type="HOGENOM" id="CLU_007575_1_0_1"/>
<sequence length="917" mass="99230">MGVAGLWDILRPTGQTRSLTHLAVVDGFEANPDGVRGLRVGIDASIWFYHAAYGREGENPELRTLFFKCTRLMSAPFLPLFVFDGPKRPEVKRGKRISGKNHWMIQGMQEIINAFGFEWRMAPGEAEAELAYLNRIGVIDAVYTDDVDTFLFGAKMIIRNASTTLSGNRAHSLKNSDGREDGNHVATYASDAILKHPSVQLTQGGLILIGILRGGDYHQAGLSGCGGTIAHGLARCGFGDSLFTAARTLLRAELPAFLRGWREELRAELRTNARGVLGKKYAALAKKVPEDFPDVDVLLSYTNPVTSESEAAARGKMSKNTKLDWEKEPDLGKIAALCEMYFEWGVKEIIVKRFRTVLWPAAVLRILRRVALLEDKRAARTAVTEPRTPTKKGKERERRVPGTPSSVITKHFSSLKLGSPSRAGGAGSDSEDEDGEGKLIVKIHSSRQHASTDGVLEYRLEVAPAHLVRLAESGVRGLRTALATGLDDDSDAPEDDDSDGGGKGKKRVPRPPPDPQSHLRIWLPACMVRVARPDLVEEFEGVQGKRAAKKAGKVPAAARGTKAKASTAPATKSKARKKLPVAIREEEEESSEDEGYASPTPRKALPKAKAAGPQEAGAAPQPANVKDFFAVGKRTQPSKQPKGAQSSTAKISALFADLEDHSLPKRALPKASTSVHGLYVSSDEEGSLRTRPVTSSSRLPSLTASSRASSLGRTPSEVSSPEQPAPSKRTFVPAPFPMSFDGDDGPFTSDSHEPSEPQTRAKRPPSRDKSPVRVAALNREDKAKRDGPLQKSPRKSQKQTSPRKSSKMRHGSPVSISSSGEGEEFSDRPISPSPIRRPARPASKAASKAIHVSPRRDHLHDVSIISISSDSDSEPVISRPKVAPLLLARTKASKLSTAKSKAVVRPPTDPNDIIDLT</sequence>
<feature type="region of interest" description="Disordered" evidence="3">
    <location>
        <begin position="660"/>
        <end position="861"/>
    </location>
</feature>
<dbReference type="InterPro" id="IPR006084">
    <property type="entry name" value="XPG/Rad2"/>
</dbReference>
<dbReference type="GO" id="GO:0017108">
    <property type="term" value="F:5'-flap endonuclease activity"/>
    <property type="evidence" value="ECO:0007669"/>
    <property type="project" value="TreeGrafter"/>
</dbReference>
<dbReference type="OrthoDB" id="2959108at2759"/>
<gene>
    <name evidence="6" type="ORF">FOMPIDRAFT_1018368</name>
</gene>
<protein>
    <recommendedName>
        <fullName evidence="8">XPG-I domain-containing protein</fullName>
    </recommendedName>
</protein>
<feature type="compositionally biased region" description="Low complexity" evidence="3">
    <location>
        <begin position="607"/>
        <end position="623"/>
    </location>
</feature>
<dbReference type="InterPro" id="IPR037316">
    <property type="entry name" value="Yen1_H3TH"/>
</dbReference>
<dbReference type="GO" id="GO:0006281">
    <property type="term" value="P:DNA repair"/>
    <property type="evidence" value="ECO:0007669"/>
    <property type="project" value="UniProtKB-ARBA"/>
</dbReference>
<feature type="compositionally biased region" description="Acidic residues" evidence="3">
    <location>
        <begin position="486"/>
        <end position="499"/>
    </location>
</feature>
<dbReference type="GO" id="GO:0008821">
    <property type="term" value="F:crossover junction DNA endonuclease activity"/>
    <property type="evidence" value="ECO:0007669"/>
    <property type="project" value="InterPro"/>
</dbReference>
<dbReference type="InterPro" id="IPR006086">
    <property type="entry name" value="XPG-I_dom"/>
</dbReference>
<dbReference type="Pfam" id="PF18380">
    <property type="entry name" value="GEN1_C"/>
    <property type="match status" value="1"/>
</dbReference>
<dbReference type="InterPro" id="IPR041177">
    <property type="entry name" value="GEN1_C"/>
</dbReference>
<dbReference type="InParanoid" id="S8F6N3"/>
<dbReference type="SUPFAM" id="SSF47807">
    <property type="entry name" value="5' to 3' exonuclease, C-terminal subdomain"/>
    <property type="match status" value="1"/>
</dbReference>
<evidence type="ECO:0000259" key="5">
    <source>
        <dbReference type="SMART" id="SM00485"/>
    </source>
</evidence>
<evidence type="ECO:0000256" key="3">
    <source>
        <dbReference type="SAM" id="MobiDB-lite"/>
    </source>
</evidence>
<feature type="region of interest" description="Disordered" evidence="3">
    <location>
        <begin position="484"/>
        <end position="519"/>
    </location>
</feature>
<dbReference type="InterPro" id="IPR029060">
    <property type="entry name" value="PIN-like_dom_sf"/>
</dbReference>
<evidence type="ECO:0008006" key="8">
    <source>
        <dbReference type="Google" id="ProtNLM"/>
    </source>
</evidence>
<feature type="compositionally biased region" description="Polar residues" evidence="3">
    <location>
        <begin position="635"/>
        <end position="648"/>
    </location>
</feature>
<dbReference type="SUPFAM" id="SSF88723">
    <property type="entry name" value="PIN domain-like"/>
    <property type="match status" value="1"/>
</dbReference>
<feature type="compositionally biased region" description="Low complexity" evidence="3">
    <location>
        <begin position="553"/>
        <end position="572"/>
    </location>
</feature>
<keyword evidence="1" id="KW-0540">Nuclease</keyword>
<dbReference type="STRING" id="743788.S8F6N3"/>
<dbReference type="CDD" id="cd09870">
    <property type="entry name" value="PIN_YEN1"/>
    <property type="match status" value="1"/>
</dbReference>
<dbReference type="SMART" id="SM00484">
    <property type="entry name" value="XPGI"/>
    <property type="match status" value="1"/>
</dbReference>
<keyword evidence="7" id="KW-1185">Reference proteome</keyword>
<evidence type="ECO:0000259" key="4">
    <source>
        <dbReference type="SMART" id="SM00484"/>
    </source>
</evidence>
<dbReference type="Gene3D" id="3.40.50.1010">
    <property type="entry name" value="5'-nuclease"/>
    <property type="match status" value="2"/>
</dbReference>
<dbReference type="SMART" id="SM00485">
    <property type="entry name" value="XPGN"/>
    <property type="match status" value="1"/>
</dbReference>
<feature type="region of interest" description="Disordered" evidence="3">
    <location>
        <begin position="379"/>
        <end position="435"/>
    </location>
</feature>
<dbReference type="InterPro" id="IPR006085">
    <property type="entry name" value="XPG_DNA_repair_N"/>
</dbReference>